<keyword evidence="1 4" id="KW-0413">Isomerase</keyword>
<accession>A0ABT8T926</accession>
<dbReference type="EC" id="5.2.1.8" evidence="4"/>
<evidence type="ECO:0000256" key="1">
    <source>
        <dbReference type="PROSITE-ProRule" id="PRU00278"/>
    </source>
</evidence>
<evidence type="ECO:0000256" key="2">
    <source>
        <dbReference type="SAM" id="SignalP"/>
    </source>
</evidence>
<name>A0ABT8T926_9BACT</name>
<dbReference type="RefSeq" id="WP_302243499.1">
    <property type="nucleotide sequence ID" value="NZ_JAULJQ010000001.1"/>
</dbReference>
<evidence type="ECO:0000313" key="5">
    <source>
        <dbReference type="Proteomes" id="UP001171111"/>
    </source>
</evidence>
<dbReference type="GO" id="GO:0003755">
    <property type="term" value="F:peptidyl-prolyl cis-trans isomerase activity"/>
    <property type="evidence" value="ECO:0007669"/>
    <property type="project" value="UniProtKB-EC"/>
</dbReference>
<keyword evidence="1" id="KW-0697">Rotamase</keyword>
<protein>
    <submittedName>
        <fullName evidence="4">Peptidylprolyl isomerase</fullName>
        <ecNumber evidence="4">5.2.1.8</ecNumber>
    </submittedName>
</protein>
<gene>
    <name evidence="4" type="ORF">Q2362_01425</name>
</gene>
<feature type="chain" id="PRO_5046156072" evidence="2">
    <location>
        <begin position="18"/>
        <end position="263"/>
    </location>
</feature>
<dbReference type="SUPFAM" id="SSF54534">
    <property type="entry name" value="FKBP-like"/>
    <property type="match status" value="1"/>
</dbReference>
<sequence>MKKSLIAMLALAGALNAAPVAVVNGESIDDAIFGPNPAELKQMPADARKRLIDSAIDRKLVLMEAKKEKVENSKEYKTLAQLAEENVLIQLWEKKQFDAIKISDAEAQNFYNQNKNQFVVPAQVRAKHILVQSKAEADAIIKELSALKGEALSAKFSEIAAAKSIDKGSAAAGGELGWFPKTQMVPAFGDAAFALKNGEMTKKAVQSQFGYHIIYKQDSKAQQTLTFDRVKDNIIGNLKAQKLQGDLAKKVENLRKNAKIEYK</sequence>
<dbReference type="Gene3D" id="1.10.8.1040">
    <property type="match status" value="1"/>
</dbReference>
<organism evidence="4 5">
    <name type="scientific">Campylobacter magnus</name>
    <dbReference type="NCBI Taxonomy" id="3026462"/>
    <lineage>
        <taxon>Bacteria</taxon>
        <taxon>Pseudomonadati</taxon>
        <taxon>Campylobacterota</taxon>
        <taxon>Epsilonproteobacteria</taxon>
        <taxon>Campylobacterales</taxon>
        <taxon>Campylobacteraceae</taxon>
        <taxon>Campylobacter</taxon>
    </lineage>
</organism>
<dbReference type="Pfam" id="PF13145">
    <property type="entry name" value="Rotamase_2"/>
    <property type="match status" value="1"/>
</dbReference>
<dbReference type="PANTHER" id="PTHR47245:SF2">
    <property type="entry name" value="PEPTIDYL-PROLYL CIS-TRANS ISOMERASE HP_0175-RELATED"/>
    <property type="match status" value="1"/>
</dbReference>
<dbReference type="Gene3D" id="3.10.50.40">
    <property type="match status" value="1"/>
</dbReference>
<feature type="signal peptide" evidence="2">
    <location>
        <begin position="1"/>
        <end position="17"/>
    </location>
</feature>
<dbReference type="InterPro" id="IPR000297">
    <property type="entry name" value="PPIase_PpiC"/>
</dbReference>
<evidence type="ECO:0000313" key="4">
    <source>
        <dbReference type="EMBL" id="MDO2408761.1"/>
    </source>
</evidence>
<dbReference type="PANTHER" id="PTHR47245">
    <property type="entry name" value="PEPTIDYLPROLYL ISOMERASE"/>
    <property type="match status" value="1"/>
</dbReference>
<reference evidence="4 5" key="1">
    <citation type="submission" date="2023-06" db="EMBL/GenBank/DDBJ databases">
        <title>Campylobacter magnum sp. nov., isolated from cecal contents of domestic pigs (Sus scrofa domesticus).</title>
        <authorList>
            <person name="Papic B."/>
            <person name="Gruntar I."/>
        </authorList>
    </citation>
    <scope>NUCLEOTIDE SEQUENCE [LARGE SCALE GENOMIC DNA]</scope>
    <source>
        <strain evidence="5">34484-21</strain>
    </source>
</reference>
<dbReference type="PROSITE" id="PS50198">
    <property type="entry name" value="PPIC_PPIASE_2"/>
    <property type="match status" value="1"/>
</dbReference>
<dbReference type="InterPro" id="IPR046357">
    <property type="entry name" value="PPIase_dom_sf"/>
</dbReference>
<proteinExistence type="predicted"/>
<dbReference type="EMBL" id="JAULJQ010000001">
    <property type="protein sequence ID" value="MDO2408761.1"/>
    <property type="molecule type" value="Genomic_DNA"/>
</dbReference>
<dbReference type="Proteomes" id="UP001171111">
    <property type="component" value="Unassembled WGS sequence"/>
</dbReference>
<comment type="caution">
    <text evidence="4">The sequence shown here is derived from an EMBL/GenBank/DDBJ whole genome shotgun (WGS) entry which is preliminary data.</text>
</comment>
<dbReference type="InterPro" id="IPR050245">
    <property type="entry name" value="PrsA_foldase"/>
</dbReference>
<evidence type="ECO:0000259" key="3">
    <source>
        <dbReference type="PROSITE" id="PS50198"/>
    </source>
</evidence>
<feature type="domain" description="PpiC" evidence="3">
    <location>
        <begin position="121"/>
        <end position="218"/>
    </location>
</feature>
<keyword evidence="2" id="KW-0732">Signal</keyword>
<keyword evidence="5" id="KW-1185">Reference proteome</keyword>